<accession>A0A183M2G1</accession>
<organism evidence="1 2">
    <name type="scientific">Schistosoma margrebowiei</name>
    <dbReference type="NCBI Taxonomy" id="48269"/>
    <lineage>
        <taxon>Eukaryota</taxon>
        <taxon>Metazoa</taxon>
        <taxon>Spiralia</taxon>
        <taxon>Lophotrochozoa</taxon>
        <taxon>Platyhelminthes</taxon>
        <taxon>Trematoda</taxon>
        <taxon>Digenea</taxon>
        <taxon>Strigeidida</taxon>
        <taxon>Schistosomatoidea</taxon>
        <taxon>Schistosomatidae</taxon>
        <taxon>Schistosoma</taxon>
    </lineage>
</organism>
<name>A0A183M2G1_9TREM</name>
<reference evidence="1 2" key="1">
    <citation type="submission" date="2018-11" db="EMBL/GenBank/DDBJ databases">
        <authorList>
            <consortium name="Pathogen Informatics"/>
        </authorList>
    </citation>
    <scope>NUCLEOTIDE SEQUENCE [LARGE SCALE GENOMIC DNA]</scope>
    <source>
        <strain evidence="1 2">Zambia</strain>
    </source>
</reference>
<dbReference type="PANTHER" id="PTHR19446">
    <property type="entry name" value="REVERSE TRANSCRIPTASES"/>
    <property type="match status" value="1"/>
</dbReference>
<gene>
    <name evidence="1" type="ORF">SMRZ_LOCUS10236</name>
</gene>
<keyword evidence="2" id="KW-1185">Reference proteome</keyword>
<evidence type="ECO:0000313" key="1">
    <source>
        <dbReference type="EMBL" id="VDO89513.1"/>
    </source>
</evidence>
<evidence type="ECO:0000313" key="2">
    <source>
        <dbReference type="Proteomes" id="UP000277204"/>
    </source>
</evidence>
<proteinExistence type="predicted"/>
<dbReference type="AlphaFoldDB" id="A0A183M2G1"/>
<sequence length="340" mass="39353">MEDVRTRKRADIASDHHLVVANLKLKLKKNCNTKIAFNNRFQALHDQLKGETTMEDNWKSIKEALTSTCQEVLGLQKYHHKEWISIETLDKIKGRKNKKAAINNSRTRAEKVQTQAEYTEANKQVKRSIRAYKKKYVEELATTAEKAAREGNMKQLHDTTKKLAGKYSKPERPVKDKENNPITEIQQQRNIWVEYFDELLNRPAPMNLPDIEAAHTDLIIDVYPPTTEEIRMAIRQIKKGEAEGPDNIPAEALKSDIEVTTNMLHLLFRKIWEEKQVPMDWKEGHLIKIPKKGDLSKCENYRGITLLSISGKVFNRVLLNRMKDAVDAQLCDQPAEFRKD</sequence>
<protein>
    <submittedName>
        <fullName evidence="1">Uncharacterized protein</fullName>
    </submittedName>
</protein>
<dbReference type="EMBL" id="UZAI01005199">
    <property type="protein sequence ID" value="VDO89513.1"/>
    <property type="molecule type" value="Genomic_DNA"/>
</dbReference>
<dbReference type="Proteomes" id="UP000277204">
    <property type="component" value="Unassembled WGS sequence"/>
</dbReference>